<organism evidence="1 2">
    <name type="scientific">Texcoconibacillus texcoconensis</name>
    <dbReference type="NCBI Taxonomy" id="1095777"/>
    <lineage>
        <taxon>Bacteria</taxon>
        <taxon>Bacillati</taxon>
        <taxon>Bacillota</taxon>
        <taxon>Bacilli</taxon>
        <taxon>Bacillales</taxon>
        <taxon>Bacillaceae</taxon>
        <taxon>Texcoconibacillus</taxon>
    </lineage>
</organism>
<dbReference type="Proteomes" id="UP000551878">
    <property type="component" value="Unassembled WGS sequence"/>
</dbReference>
<dbReference type="InterPro" id="IPR025626">
    <property type="entry name" value="YyzF"/>
</dbReference>
<evidence type="ECO:0000313" key="2">
    <source>
        <dbReference type="Proteomes" id="UP000551878"/>
    </source>
</evidence>
<sequence>MYYSCKEHVEEAIDEVVDRYGVAPKIEELSNTDHLSTTCSFCEEAANYKVSNETHN</sequence>
<dbReference type="EMBL" id="JACHHB010000016">
    <property type="protein sequence ID" value="MBB5174750.1"/>
    <property type="molecule type" value="Genomic_DNA"/>
</dbReference>
<evidence type="ECO:0000313" key="1">
    <source>
        <dbReference type="EMBL" id="MBB5174750.1"/>
    </source>
</evidence>
<gene>
    <name evidence="1" type="ORF">HNQ41_002968</name>
</gene>
<reference evidence="1 2" key="1">
    <citation type="submission" date="2020-08" db="EMBL/GenBank/DDBJ databases">
        <title>Genomic Encyclopedia of Type Strains, Phase IV (KMG-IV): sequencing the most valuable type-strain genomes for metagenomic binning, comparative biology and taxonomic classification.</title>
        <authorList>
            <person name="Goeker M."/>
        </authorList>
    </citation>
    <scope>NUCLEOTIDE SEQUENCE [LARGE SCALE GENOMIC DNA]</scope>
    <source>
        <strain evidence="1 2">DSM 24696</strain>
    </source>
</reference>
<proteinExistence type="predicted"/>
<name>A0A840QTS1_9BACI</name>
<dbReference type="AlphaFoldDB" id="A0A840QTS1"/>
<accession>A0A840QTS1</accession>
<protein>
    <submittedName>
        <fullName evidence="1">CxxH/CxxC protein (TIGR04129 family)</fullName>
    </submittedName>
</protein>
<dbReference type="Pfam" id="PF14116">
    <property type="entry name" value="YyzF"/>
    <property type="match status" value="1"/>
</dbReference>
<keyword evidence="2" id="KW-1185">Reference proteome</keyword>
<comment type="caution">
    <text evidence="1">The sequence shown here is derived from an EMBL/GenBank/DDBJ whole genome shotgun (WGS) entry which is preliminary data.</text>
</comment>
<dbReference type="RefSeq" id="WP_184665156.1">
    <property type="nucleotide sequence ID" value="NZ_JACHHB010000016.1"/>
</dbReference>
<dbReference type="NCBIfam" id="TIGR04129">
    <property type="entry name" value="CxxH_BA5709"/>
    <property type="match status" value="1"/>
</dbReference>